<organism evidence="2 3">
    <name type="scientific">Bacillus cereus</name>
    <dbReference type="NCBI Taxonomy" id="1396"/>
    <lineage>
        <taxon>Bacteria</taxon>
        <taxon>Bacillati</taxon>
        <taxon>Bacillota</taxon>
        <taxon>Bacilli</taxon>
        <taxon>Bacillales</taxon>
        <taxon>Bacillaceae</taxon>
        <taxon>Bacillus</taxon>
        <taxon>Bacillus cereus group</taxon>
    </lineage>
</organism>
<evidence type="ECO:0008006" key="4">
    <source>
        <dbReference type="Google" id="ProtNLM"/>
    </source>
</evidence>
<protein>
    <recommendedName>
        <fullName evidence="4">Flagellar hook-length control protein FliK</fullName>
    </recommendedName>
</protein>
<comment type="caution">
    <text evidence="2">The sequence shown here is derived from an EMBL/GenBank/DDBJ whole genome shotgun (WGS) entry which is preliminary data.</text>
</comment>
<name>A0A161TAC3_BACCE</name>
<evidence type="ECO:0000313" key="2">
    <source>
        <dbReference type="EMBL" id="KZD72084.1"/>
    </source>
</evidence>
<dbReference type="Proteomes" id="UP000076482">
    <property type="component" value="Unassembled WGS sequence"/>
</dbReference>
<dbReference type="AlphaFoldDB" id="A0A161TAC3"/>
<evidence type="ECO:0000313" key="3">
    <source>
        <dbReference type="Proteomes" id="UP000076482"/>
    </source>
</evidence>
<accession>A0A161TAC3</accession>
<proteinExistence type="predicted"/>
<dbReference type="EMBL" id="LJKE01000015">
    <property type="protein sequence ID" value="KZD72084.1"/>
    <property type="molecule type" value="Genomic_DNA"/>
</dbReference>
<sequence>MNIVMPTGINSAYSKVQQSSLFESGVQQPTLDIDFIDVFSTVSEESVGTDLVEKEEKNEKEKEGCEELKMEKAQTENGNIAVIGVPVLANDESFKLPSSFGDETVTMNVKDFSNKNEIAPENVEVEENGVNEVNNSLDVNKTSERWGNDLSALLKSVYTNSRIEKMNESKSDYLNTNNIEFEFNKHEISRGQDVEIEDINEIKGYVADVKGNKNETKGLLDKNEGFKSEYIDNGKINSSVDIDMNLKSGNEINLKGEQIDLGKEISKSLKEFVDVQFVNKENMEVAVKTKEWGEVQIKIHQSGQGTHVTLNSEHNQEKLDLVIDIMQEEWKEKEIVIERQRETDSQNKEQQGKGRNDYYRPQNEEKENENNEEFNLDKYKNEVSI</sequence>
<reference evidence="2 3" key="1">
    <citation type="submission" date="2015-09" db="EMBL/GenBank/DDBJ databases">
        <title>Bacillus cereus food isolates.</title>
        <authorList>
            <person name="Boekhorst J."/>
        </authorList>
    </citation>
    <scope>NUCLEOTIDE SEQUENCE [LARGE SCALE GENOMIC DNA]</scope>
    <source>
        <strain evidence="2 3">B4088</strain>
    </source>
</reference>
<evidence type="ECO:0000256" key="1">
    <source>
        <dbReference type="SAM" id="MobiDB-lite"/>
    </source>
</evidence>
<feature type="region of interest" description="Disordered" evidence="1">
    <location>
        <begin position="337"/>
        <end position="385"/>
    </location>
</feature>
<gene>
    <name evidence="2" type="ORF">B4088_0545</name>
</gene>
<dbReference type="RefSeq" id="WP_063259767.1">
    <property type="nucleotide sequence ID" value="NZ_LJKE01000015.1"/>
</dbReference>
<dbReference type="PATRIC" id="fig|1396.535.peg.4297"/>